<dbReference type="PANTHER" id="PTHR10502:SF102">
    <property type="entry name" value="ANNEXIN B11"/>
    <property type="match status" value="1"/>
</dbReference>
<dbReference type="InterPro" id="IPR037104">
    <property type="entry name" value="Annexin_sf"/>
</dbReference>
<dbReference type="VEuPathDB" id="GiardiaDB:GMRT_10272"/>
<dbReference type="GO" id="GO:0005544">
    <property type="term" value="F:calcium-dependent phospholipid binding"/>
    <property type="evidence" value="ECO:0007669"/>
    <property type="project" value="InterPro"/>
</dbReference>
<name>A0A4Z1SU85_GIAMU</name>
<sequence length="382" mass="42798">MDVFLCYNQLSTIIPQVSSKLEQLHAAIERRDHYGLISLVAMHTRSQLVMLRLKYQARYGVQVFDERAFKHSSFGGLSVSGSRVINDERSIYESGGGEGGEGGDEGCTIIPASQLYGELLRGYFTSTAYYGAECIYNSLYECEDDPDFYLIVETLCSAYDSTVVQIIDAYKVLAGGRQSLVDDIRGFLSKNVALYTMLEALLTSAEYRCRYLSKDVGDDSLVTDEHILQKAKLLQDATNGFVSPEATFQEIILLSSPRTLRLIDQKFRELARTSLEEALGERFAGITKYALRLRLIFALDPKRCYATILHSAITENRDSSILATFLNSTTCMSEVDEQYCLLAGRPLRPALRRLFTGRARALALAIFDECCRRESQIGEEIA</sequence>
<dbReference type="OrthoDB" id="37886at2759"/>
<dbReference type="Gene3D" id="1.10.220.10">
    <property type="entry name" value="Annexin"/>
    <property type="match status" value="1"/>
</dbReference>
<evidence type="ECO:0000313" key="3">
    <source>
        <dbReference type="Proteomes" id="UP000315496"/>
    </source>
</evidence>
<dbReference type="GO" id="GO:0005509">
    <property type="term" value="F:calcium ion binding"/>
    <property type="evidence" value="ECO:0007669"/>
    <property type="project" value="InterPro"/>
</dbReference>
<evidence type="ECO:0000313" key="2">
    <source>
        <dbReference type="EMBL" id="TNJ29436.1"/>
    </source>
</evidence>
<dbReference type="PANTHER" id="PTHR10502">
    <property type="entry name" value="ANNEXIN"/>
    <property type="match status" value="1"/>
</dbReference>
<keyword evidence="3" id="KW-1185">Reference proteome</keyword>
<accession>A0A4Z1SU85</accession>
<comment type="caution">
    <text evidence="2">The sequence shown here is derived from an EMBL/GenBank/DDBJ whole genome shotgun (WGS) entry which is preliminary data.</text>
</comment>
<dbReference type="Proteomes" id="UP000315496">
    <property type="component" value="Chromosome 1"/>
</dbReference>
<dbReference type="EMBL" id="VDLU01000001">
    <property type="protein sequence ID" value="TNJ29436.1"/>
    <property type="molecule type" value="Genomic_DNA"/>
</dbReference>
<dbReference type="AlphaFoldDB" id="A0A4Z1SU85"/>
<dbReference type="GO" id="GO:0005737">
    <property type="term" value="C:cytoplasm"/>
    <property type="evidence" value="ECO:0007669"/>
    <property type="project" value="TreeGrafter"/>
</dbReference>
<protein>
    <submittedName>
        <fullName evidence="2">Uncharacterized protein</fullName>
    </submittedName>
</protein>
<comment type="similarity">
    <text evidence="1">Belongs to the annexin family.</text>
</comment>
<proteinExistence type="inferred from homology"/>
<organism evidence="2 3">
    <name type="scientific">Giardia muris</name>
    <dbReference type="NCBI Taxonomy" id="5742"/>
    <lineage>
        <taxon>Eukaryota</taxon>
        <taxon>Metamonada</taxon>
        <taxon>Diplomonadida</taxon>
        <taxon>Hexamitidae</taxon>
        <taxon>Giardiinae</taxon>
        <taxon>Giardia</taxon>
    </lineage>
</organism>
<dbReference type="SUPFAM" id="SSF47874">
    <property type="entry name" value="Annexin"/>
    <property type="match status" value="1"/>
</dbReference>
<gene>
    <name evidence="2" type="ORF">GMRT_10272</name>
</gene>
<reference evidence="2 3" key="1">
    <citation type="submission" date="2019-05" db="EMBL/GenBank/DDBJ databases">
        <title>The compact genome of Giardia muris reveals important steps in the evolution of intestinal protozoan parasites.</title>
        <authorList>
            <person name="Xu F."/>
            <person name="Jimenez-Gonzalez A."/>
            <person name="Einarsson E."/>
            <person name="Astvaldsson A."/>
            <person name="Peirasmaki D."/>
            <person name="Eckmann L."/>
            <person name="Andersson J.O."/>
            <person name="Svard S.G."/>
            <person name="Jerlstrom-Hultqvist J."/>
        </authorList>
    </citation>
    <scope>NUCLEOTIDE SEQUENCE [LARGE SCALE GENOMIC DNA]</scope>
    <source>
        <strain evidence="2 3">Roberts-Thomson</strain>
    </source>
</reference>
<dbReference type="GO" id="GO:0005886">
    <property type="term" value="C:plasma membrane"/>
    <property type="evidence" value="ECO:0007669"/>
    <property type="project" value="TreeGrafter"/>
</dbReference>
<evidence type="ECO:0000256" key="1">
    <source>
        <dbReference type="ARBA" id="ARBA00007831"/>
    </source>
</evidence>
<dbReference type="GO" id="GO:0001786">
    <property type="term" value="F:phosphatidylserine binding"/>
    <property type="evidence" value="ECO:0007669"/>
    <property type="project" value="TreeGrafter"/>
</dbReference>